<dbReference type="InterPro" id="IPR051601">
    <property type="entry name" value="Serine_prot/Carboxylest_S33"/>
</dbReference>
<comment type="caution">
    <text evidence="7">The sequence shown here is derived from an EMBL/GenBank/DDBJ whole genome shotgun (WGS) entry which is preliminary data.</text>
</comment>
<dbReference type="SUPFAM" id="SSF53474">
    <property type="entry name" value="alpha/beta-Hydrolases"/>
    <property type="match status" value="1"/>
</dbReference>
<dbReference type="RefSeq" id="WP_208254581.1">
    <property type="nucleotide sequence ID" value="NZ_JAGEOJ010000003.1"/>
</dbReference>
<dbReference type="Proteomes" id="UP000669179">
    <property type="component" value="Unassembled WGS sequence"/>
</dbReference>
<dbReference type="GO" id="GO:0016787">
    <property type="term" value="F:hydrolase activity"/>
    <property type="evidence" value="ECO:0007669"/>
    <property type="project" value="UniProtKB-KW"/>
</dbReference>
<dbReference type="PROSITE" id="PS51257">
    <property type="entry name" value="PROKAR_LIPOPROTEIN"/>
    <property type="match status" value="1"/>
</dbReference>
<dbReference type="Pfam" id="PF08386">
    <property type="entry name" value="Abhydrolase_4"/>
    <property type="match status" value="1"/>
</dbReference>
<evidence type="ECO:0000256" key="5">
    <source>
        <dbReference type="SAM" id="SignalP"/>
    </source>
</evidence>
<reference evidence="7" key="1">
    <citation type="submission" date="2021-03" db="EMBL/GenBank/DDBJ databases">
        <authorList>
            <person name="Kanchanasin P."/>
            <person name="Saeng-In P."/>
            <person name="Phongsopitanun W."/>
            <person name="Yuki M."/>
            <person name="Kudo T."/>
            <person name="Ohkuma M."/>
            <person name="Tanasupawat S."/>
        </authorList>
    </citation>
    <scope>NUCLEOTIDE SEQUENCE</scope>
    <source>
        <strain evidence="7">GKU 128</strain>
    </source>
</reference>
<dbReference type="PANTHER" id="PTHR43248:SF29">
    <property type="entry name" value="TRIPEPTIDYL AMINOPEPTIDASE"/>
    <property type="match status" value="1"/>
</dbReference>
<protein>
    <submittedName>
        <fullName evidence="7">Alpha/beta fold hydrolase</fullName>
    </submittedName>
</protein>
<evidence type="ECO:0000259" key="6">
    <source>
        <dbReference type="Pfam" id="PF08386"/>
    </source>
</evidence>
<dbReference type="InterPro" id="IPR013595">
    <property type="entry name" value="Pept_S33_TAP-like_C"/>
</dbReference>
<name>A0A939P7H2_9ACTN</name>
<dbReference type="EMBL" id="JAGEOJ010000003">
    <property type="protein sequence ID" value="MBO2446968.1"/>
    <property type="molecule type" value="Genomic_DNA"/>
</dbReference>
<evidence type="ECO:0000313" key="8">
    <source>
        <dbReference type="Proteomes" id="UP000669179"/>
    </source>
</evidence>
<sequence length="516" mass="54904">MARLNKSGAALLALGVIATGAAGCKVGETQNVSAAAAAQGAANYTPPKLTWTACTGLPGPAQGIQTEPNPALECAKLTVPLNYAKPQGQTIDLAVIRLKTTGAPENRIGSLVFNPGGPGGSGVDTLSESTTEYRRLRTRYDLVSFDPRGVQRSAPIQCATDKEMDASSAVDGSPDTPEEEKAYLTEQKKDVKECTARSGKILPYVGTVNAARDMEVLRKALGDRKLYYFGTSYGTWLGANYAHQFPGSTGRLVLDAAVNTKLDTKQLALQQAASFQKALGNYAAWEAQQPREQGATKEAIIDHISKFLKETDYKPVQTQDKNRALTQDLAQGGVMAALYSRDLWPTLTAGLVSAFQGDGTLLMKLNDLYSGRDKNGHYDNSDAAGTAVRCDDTTKRYTVDDVKASMGEFTQASPLFGQSMAWSLISCTGWPAKGDEAGREVSAPKAAPIVVVGNLGDPATPYDWAPALTKELGSGVLLTLKGEGHGAYETENLCVRTKVNGYLLYGRLPAQGTVCE</sequence>
<dbReference type="InterPro" id="IPR029058">
    <property type="entry name" value="AB_hydrolase_fold"/>
</dbReference>
<organism evidence="7 8">
    <name type="scientific">Actinomadura barringtoniae</name>
    <dbReference type="NCBI Taxonomy" id="1427535"/>
    <lineage>
        <taxon>Bacteria</taxon>
        <taxon>Bacillati</taxon>
        <taxon>Actinomycetota</taxon>
        <taxon>Actinomycetes</taxon>
        <taxon>Streptosporangiales</taxon>
        <taxon>Thermomonosporaceae</taxon>
        <taxon>Actinomadura</taxon>
    </lineage>
</organism>
<dbReference type="PANTHER" id="PTHR43248">
    <property type="entry name" value="2-SUCCINYL-6-HYDROXY-2,4-CYCLOHEXADIENE-1-CARBOXYLATE SYNTHASE"/>
    <property type="match status" value="1"/>
</dbReference>
<feature type="signal peptide" evidence="5">
    <location>
        <begin position="1"/>
        <end position="21"/>
    </location>
</feature>
<comment type="similarity">
    <text evidence="1">Belongs to the peptidase S33 family.</text>
</comment>
<keyword evidence="3 7" id="KW-0378">Hydrolase</keyword>
<evidence type="ECO:0000256" key="3">
    <source>
        <dbReference type="ARBA" id="ARBA00022801"/>
    </source>
</evidence>
<keyword evidence="8" id="KW-1185">Reference proteome</keyword>
<evidence type="ECO:0000256" key="4">
    <source>
        <dbReference type="SAM" id="MobiDB-lite"/>
    </source>
</evidence>
<feature type="chain" id="PRO_5038714586" evidence="5">
    <location>
        <begin position="22"/>
        <end position="516"/>
    </location>
</feature>
<feature type="region of interest" description="Disordered" evidence="4">
    <location>
        <begin position="160"/>
        <end position="180"/>
    </location>
</feature>
<accession>A0A939P7H2</accession>
<feature type="domain" description="Peptidase S33 tripeptidyl aminopeptidase-like C-terminal" evidence="6">
    <location>
        <begin position="413"/>
        <end position="515"/>
    </location>
</feature>
<keyword evidence="2 5" id="KW-0732">Signal</keyword>
<gene>
    <name evidence="7" type="ORF">J4573_07690</name>
</gene>
<dbReference type="AlphaFoldDB" id="A0A939P7H2"/>
<evidence type="ECO:0000256" key="2">
    <source>
        <dbReference type="ARBA" id="ARBA00022729"/>
    </source>
</evidence>
<evidence type="ECO:0000256" key="1">
    <source>
        <dbReference type="ARBA" id="ARBA00010088"/>
    </source>
</evidence>
<proteinExistence type="inferred from homology"/>
<dbReference type="Gene3D" id="3.40.50.1820">
    <property type="entry name" value="alpha/beta hydrolase"/>
    <property type="match status" value="1"/>
</dbReference>
<evidence type="ECO:0000313" key="7">
    <source>
        <dbReference type="EMBL" id="MBO2446968.1"/>
    </source>
</evidence>